<organism evidence="2">
    <name type="scientific">Ixodes scapularis</name>
    <name type="common">Black-legged tick</name>
    <name type="synonym">Deer tick</name>
    <dbReference type="NCBI Taxonomy" id="6945"/>
    <lineage>
        <taxon>Eukaryota</taxon>
        <taxon>Metazoa</taxon>
        <taxon>Ecdysozoa</taxon>
        <taxon>Arthropoda</taxon>
        <taxon>Chelicerata</taxon>
        <taxon>Arachnida</taxon>
        <taxon>Acari</taxon>
        <taxon>Parasitiformes</taxon>
        <taxon>Ixodida</taxon>
        <taxon>Ixodoidea</taxon>
        <taxon>Ixodidae</taxon>
        <taxon>Ixodinae</taxon>
        <taxon>Ixodes</taxon>
    </lineage>
</organism>
<evidence type="ECO:0000313" key="2">
    <source>
        <dbReference type="EMBL" id="MOY43254.1"/>
    </source>
</evidence>
<accession>A0A4D5S2L7</accession>
<dbReference type="EMBL" id="GHJT01009283">
    <property type="protein sequence ID" value="MOY43254.1"/>
    <property type="molecule type" value="Transcribed_RNA"/>
</dbReference>
<feature type="compositionally biased region" description="Basic and acidic residues" evidence="1">
    <location>
        <begin position="86"/>
        <end position="96"/>
    </location>
</feature>
<feature type="region of interest" description="Disordered" evidence="1">
    <location>
        <begin position="82"/>
        <end position="102"/>
    </location>
</feature>
<reference evidence="2" key="1">
    <citation type="submission" date="2019-04" db="EMBL/GenBank/DDBJ databases">
        <title>An insight into the mialome of Ixodes scapularis.</title>
        <authorList>
            <person name="Ribeiro J.M."/>
            <person name="Mather T.N."/>
            <person name="Karim S."/>
        </authorList>
    </citation>
    <scope>NUCLEOTIDE SEQUENCE</scope>
</reference>
<name>A0A4D5S2L7_IXOSC</name>
<proteinExistence type="predicted"/>
<sequence>MNRRYFSFLPFFSCSASQHTRTIPVLLREHCLHAFRLSPAGMHTLQKNATVCNAKRFGPPSQNSEHTKVEAGPLTAGTQKKAARAMQKESNVDQHSTRAKHQRLPKAGIHTKTHLYSTSHPAHFLLFFPLPSIGASTRNCVARPAADGSNARRRHTNFHPRALACTYHLRSF</sequence>
<dbReference type="AlphaFoldDB" id="A0A4D5S2L7"/>
<protein>
    <submittedName>
        <fullName evidence="2">Uncharacterized protein</fullName>
    </submittedName>
</protein>
<evidence type="ECO:0000256" key="1">
    <source>
        <dbReference type="SAM" id="MobiDB-lite"/>
    </source>
</evidence>